<feature type="coiled-coil region" evidence="1">
    <location>
        <begin position="147"/>
        <end position="174"/>
    </location>
</feature>
<proteinExistence type="predicted"/>
<dbReference type="OrthoDB" id="215285at2"/>
<dbReference type="InterPro" id="IPR002654">
    <property type="entry name" value="Glyco_trans_25"/>
</dbReference>
<accession>A0A286BQC4</accession>
<evidence type="ECO:0000313" key="4">
    <source>
        <dbReference type="Proteomes" id="UP000219271"/>
    </source>
</evidence>
<reference evidence="4" key="1">
    <citation type="submission" date="2017-09" db="EMBL/GenBank/DDBJ databases">
        <authorList>
            <person name="Varghese N."/>
            <person name="Submissions S."/>
        </authorList>
    </citation>
    <scope>NUCLEOTIDE SEQUENCE [LARGE SCALE GENOMIC DNA]</scope>
    <source>
        <strain evidence="4">JKS000234</strain>
    </source>
</reference>
<evidence type="ECO:0000313" key="3">
    <source>
        <dbReference type="EMBL" id="SOD36352.1"/>
    </source>
</evidence>
<keyword evidence="1" id="KW-0175">Coiled coil</keyword>
<keyword evidence="3" id="KW-0808">Transferase</keyword>
<protein>
    <submittedName>
        <fullName evidence="3">Glycosyltransferase involved in LPS biosynthesis, GR25 family</fullName>
    </submittedName>
</protein>
<evidence type="ECO:0000256" key="1">
    <source>
        <dbReference type="SAM" id="Coils"/>
    </source>
</evidence>
<dbReference type="Proteomes" id="UP000219271">
    <property type="component" value="Unassembled WGS sequence"/>
</dbReference>
<dbReference type="GO" id="GO:0016740">
    <property type="term" value="F:transferase activity"/>
    <property type="evidence" value="ECO:0007669"/>
    <property type="project" value="UniProtKB-KW"/>
</dbReference>
<dbReference type="AlphaFoldDB" id="A0A286BQC4"/>
<name>A0A286BQC4_9GAMM</name>
<sequence length="229" mass="26967">MNSNDIQSWDWSFVDRIVYINLDVRKDRDAQLRDNFKLIGIPEEKYHRFAAISHEVGQYGCVLSHIAVLNEAKNNGWRNILIIEDDMVFNNSPEDPERWLTFINHLTQQASWDVAMLSGNHYILNTITTGFTRTKFSYCSNCYMVNAHYYDRLIENLNETKENLEKDLTNKKLHLDANWIKIMEKDNWFAIYPCLGYQSNGFSDIESRNIDHTGTFTRKIDDIKIYGSY</sequence>
<feature type="domain" description="Glycosyl transferase family 25" evidence="2">
    <location>
        <begin position="57"/>
        <end position="92"/>
    </location>
</feature>
<dbReference type="RefSeq" id="WP_097094649.1">
    <property type="nucleotide sequence ID" value="NZ_OCMY01000001.1"/>
</dbReference>
<gene>
    <name evidence="3" type="ORF">SAMN06273570_0745</name>
</gene>
<dbReference type="EMBL" id="OCMY01000001">
    <property type="protein sequence ID" value="SOD36352.1"/>
    <property type="molecule type" value="Genomic_DNA"/>
</dbReference>
<dbReference type="Pfam" id="PF01755">
    <property type="entry name" value="Glyco_transf_25"/>
    <property type="match status" value="1"/>
</dbReference>
<keyword evidence="4" id="KW-1185">Reference proteome</keyword>
<evidence type="ECO:0000259" key="2">
    <source>
        <dbReference type="Pfam" id="PF01755"/>
    </source>
</evidence>
<organism evidence="3 4">
    <name type="scientific">Candidatus Pantoea floridensis</name>
    <dbReference type="NCBI Taxonomy" id="1938870"/>
    <lineage>
        <taxon>Bacteria</taxon>
        <taxon>Pseudomonadati</taxon>
        <taxon>Pseudomonadota</taxon>
        <taxon>Gammaproteobacteria</taxon>
        <taxon>Enterobacterales</taxon>
        <taxon>Erwiniaceae</taxon>
        <taxon>Pantoea</taxon>
    </lineage>
</organism>